<reference evidence="4 5" key="1">
    <citation type="submission" date="2017-10" db="EMBL/GenBank/DDBJ databases">
        <title>Comparative genomics in systemic dimorphic fungi from Ajellomycetaceae.</title>
        <authorList>
            <person name="Munoz J.F."/>
            <person name="Mcewen J.G."/>
            <person name="Clay O.K."/>
            <person name="Cuomo C.A."/>
        </authorList>
    </citation>
    <scope>NUCLEOTIDE SEQUENCE [LARGE SCALE GENOMIC DNA]</scope>
    <source>
        <strain evidence="4 5">UAMH5409</strain>
    </source>
</reference>
<accession>A0A2B7XEA1</accession>
<evidence type="ECO:0000313" key="4">
    <source>
        <dbReference type="EMBL" id="PGH07073.1"/>
    </source>
</evidence>
<protein>
    <recommendedName>
        <fullName evidence="6">Receptor L-domain domain-containing protein</fullName>
    </recommendedName>
</protein>
<gene>
    <name evidence="4" type="ORF">AJ79_06351</name>
</gene>
<feature type="signal peptide" evidence="3">
    <location>
        <begin position="1"/>
        <end position="23"/>
    </location>
</feature>
<name>A0A2B7XEA1_9EURO</name>
<dbReference type="Proteomes" id="UP000223968">
    <property type="component" value="Unassembled WGS sequence"/>
</dbReference>
<keyword evidence="5" id="KW-1185">Reference proteome</keyword>
<evidence type="ECO:0000313" key="5">
    <source>
        <dbReference type="Proteomes" id="UP000223968"/>
    </source>
</evidence>
<proteinExistence type="predicted"/>
<feature type="compositionally biased region" description="Pro residues" evidence="1">
    <location>
        <begin position="454"/>
        <end position="463"/>
    </location>
</feature>
<sequence length="463" mass="49797">MDFLGIWLSLTLITTGLPLGILAQECHTNTTDLSLSPEQTLLTVASQNDLDPLLNGCTTVVGNIRISQDYSGPFALNGITDFPGKIYTSPRHSLNELTSFEMLDVVNLGGLWLDNVADAFLPNVEEVESVSLKSSPGGEVDLGRLMNAGAVTLQGAWSRVNLKSLRNVTKGGLHVSSKRDSDTRLVGDSIAIDLPALESASYINAIGNISRLSMPHLETIGVAELQGDYGSGLNMDITGSSLEVELPAVRTIYNSFCAKGDVSRLNLNSLEKTNAEVRVETNIPVDIYSAVKSVSSVDLRGKIKTIDFPNLTEASQFNIISDLAVPCTNSLNKLYEAKYGSDSKPTWCTSQPNLPRTDSVYLSRRSTVPGGTSTEPVLSTGSLIGIIIGCILAGILAIASIYTSCHRRAEERKKSRQATELTNTSRQGQLSRQLNSGSREAPPAPYRQREPLSSPAPPYIRGV</sequence>
<evidence type="ECO:0000256" key="3">
    <source>
        <dbReference type="SAM" id="SignalP"/>
    </source>
</evidence>
<evidence type="ECO:0000256" key="1">
    <source>
        <dbReference type="SAM" id="MobiDB-lite"/>
    </source>
</evidence>
<feature type="compositionally biased region" description="Polar residues" evidence="1">
    <location>
        <begin position="418"/>
        <end position="438"/>
    </location>
</feature>
<keyword evidence="3" id="KW-0732">Signal</keyword>
<dbReference type="EMBL" id="PDNB01000112">
    <property type="protein sequence ID" value="PGH07073.1"/>
    <property type="molecule type" value="Genomic_DNA"/>
</dbReference>
<organism evidence="4 5">
    <name type="scientific">Helicocarpus griseus UAMH5409</name>
    <dbReference type="NCBI Taxonomy" id="1447875"/>
    <lineage>
        <taxon>Eukaryota</taxon>
        <taxon>Fungi</taxon>
        <taxon>Dikarya</taxon>
        <taxon>Ascomycota</taxon>
        <taxon>Pezizomycotina</taxon>
        <taxon>Eurotiomycetes</taxon>
        <taxon>Eurotiomycetidae</taxon>
        <taxon>Onygenales</taxon>
        <taxon>Ajellomycetaceae</taxon>
        <taxon>Helicocarpus</taxon>
    </lineage>
</organism>
<keyword evidence="2" id="KW-1133">Transmembrane helix</keyword>
<dbReference type="OrthoDB" id="4475228at2759"/>
<feature type="chain" id="PRO_5012609058" description="Receptor L-domain domain-containing protein" evidence="3">
    <location>
        <begin position="24"/>
        <end position="463"/>
    </location>
</feature>
<evidence type="ECO:0000256" key="2">
    <source>
        <dbReference type="SAM" id="Phobius"/>
    </source>
</evidence>
<feature type="transmembrane region" description="Helical" evidence="2">
    <location>
        <begin position="383"/>
        <end position="405"/>
    </location>
</feature>
<dbReference type="STRING" id="1447875.A0A2B7XEA1"/>
<evidence type="ECO:0008006" key="6">
    <source>
        <dbReference type="Google" id="ProtNLM"/>
    </source>
</evidence>
<comment type="caution">
    <text evidence="4">The sequence shown here is derived from an EMBL/GenBank/DDBJ whole genome shotgun (WGS) entry which is preliminary data.</text>
</comment>
<dbReference type="AlphaFoldDB" id="A0A2B7XEA1"/>
<keyword evidence="2" id="KW-0812">Transmembrane</keyword>
<keyword evidence="2" id="KW-0472">Membrane</keyword>
<feature type="region of interest" description="Disordered" evidence="1">
    <location>
        <begin position="412"/>
        <end position="463"/>
    </location>
</feature>